<feature type="domain" description="PITH" evidence="3">
    <location>
        <begin position="118"/>
        <end position="288"/>
    </location>
</feature>
<dbReference type="CDD" id="cd02947">
    <property type="entry name" value="TRX_family"/>
    <property type="match status" value="1"/>
</dbReference>
<evidence type="ECO:0000313" key="4">
    <source>
        <dbReference type="EMBL" id="EDV21248.1"/>
    </source>
</evidence>
<dbReference type="AlphaFoldDB" id="B3S7S6"/>
<feature type="domain" description="Thioredoxin" evidence="2">
    <location>
        <begin position="1"/>
        <end position="111"/>
    </location>
</feature>
<dbReference type="SUPFAM" id="SSF52833">
    <property type="entry name" value="Thioredoxin-like"/>
    <property type="match status" value="1"/>
</dbReference>
<dbReference type="InterPro" id="IPR013766">
    <property type="entry name" value="Thioredoxin_domain"/>
</dbReference>
<dbReference type="eggNOG" id="KOG0908">
    <property type="taxonomic scope" value="Eukaryota"/>
</dbReference>
<dbReference type="InParanoid" id="B3S7S6"/>
<evidence type="ECO:0000259" key="2">
    <source>
        <dbReference type="PROSITE" id="PS51352"/>
    </source>
</evidence>
<dbReference type="GeneID" id="6757428"/>
<dbReference type="STRING" id="10228.B3S7S6"/>
<dbReference type="InterPro" id="IPR010400">
    <property type="entry name" value="PITH_dom"/>
</dbReference>
<reference evidence="4 5" key="1">
    <citation type="journal article" date="2008" name="Nature">
        <title>The Trichoplax genome and the nature of placozoans.</title>
        <authorList>
            <person name="Srivastava M."/>
            <person name="Begovic E."/>
            <person name="Chapman J."/>
            <person name="Putnam N.H."/>
            <person name="Hellsten U."/>
            <person name="Kawashima T."/>
            <person name="Kuo A."/>
            <person name="Mitros T."/>
            <person name="Salamov A."/>
            <person name="Carpenter M.L."/>
            <person name="Signorovitch A.Y."/>
            <person name="Moreno M.A."/>
            <person name="Kamm K."/>
            <person name="Grimwood J."/>
            <person name="Schmutz J."/>
            <person name="Shapiro H."/>
            <person name="Grigoriev I.V."/>
            <person name="Buss L.W."/>
            <person name="Schierwater B."/>
            <person name="Dellaporta S.L."/>
            <person name="Rokhsar D.S."/>
        </authorList>
    </citation>
    <scope>NUCLEOTIDE SEQUENCE [LARGE SCALE GENOMIC DNA]</scope>
    <source>
        <strain evidence="4 5">Grell-BS-1999</strain>
    </source>
</reference>
<dbReference type="Gene3D" id="2.60.120.470">
    <property type="entry name" value="PITH domain"/>
    <property type="match status" value="1"/>
</dbReference>
<dbReference type="Pfam" id="PF06201">
    <property type="entry name" value="PITH"/>
    <property type="match status" value="1"/>
</dbReference>
<sequence>MASSSVITCNSDVEFEREFNKAGEKLLVVDFTATWCGPCRQMAPIFAALSNKYKGSTIFLSVDIDKCQNTAEAQGIRSVPTFRFFKNKARIDEVSGSQAGLLEEKIKQHGGSSNSSSSSTNEHESPVNLYSAINLSNCECLNENDDHPFKNALTKSALYLESDCDEQLLIYIAFQQPVKIHSIILNAPDDGRAPKIVKLFTNQTVSLDFDKAEAKQSTQQFELTGEDVSEGNVINLRYVKFQNVENITLFVKNNQGGDDITVINHLAFIGNLIDKTDMSSFKRVAGKPGESH</sequence>
<dbReference type="PROSITE" id="PS51352">
    <property type="entry name" value="THIOREDOXIN_2"/>
    <property type="match status" value="1"/>
</dbReference>
<dbReference type="PhylomeDB" id="B3S7S6"/>
<dbReference type="PROSITE" id="PS51532">
    <property type="entry name" value="PITH"/>
    <property type="match status" value="1"/>
</dbReference>
<dbReference type="PROSITE" id="PS00194">
    <property type="entry name" value="THIOREDOXIN_1"/>
    <property type="match status" value="1"/>
</dbReference>
<dbReference type="SUPFAM" id="SSF49785">
    <property type="entry name" value="Galactose-binding domain-like"/>
    <property type="match status" value="1"/>
</dbReference>
<evidence type="ECO:0000256" key="1">
    <source>
        <dbReference type="ARBA" id="ARBA00023157"/>
    </source>
</evidence>
<dbReference type="GO" id="GO:0005829">
    <property type="term" value="C:cytosol"/>
    <property type="evidence" value="ECO:0000318"/>
    <property type="project" value="GO_Central"/>
</dbReference>
<dbReference type="Proteomes" id="UP000009022">
    <property type="component" value="Unassembled WGS sequence"/>
</dbReference>
<evidence type="ECO:0000259" key="3">
    <source>
        <dbReference type="PROSITE" id="PS51532"/>
    </source>
</evidence>
<dbReference type="InterPro" id="IPR036249">
    <property type="entry name" value="Thioredoxin-like_sf"/>
</dbReference>
<proteinExistence type="predicted"/>
<dbReference type="EMBL" id="DS985254">
    <property type="protein sequence ID" value="EDV21248.1"/>
    <property type="molecule type" value="Genomic_DNA"/>
</dbReference>
<dbReference type="PANTHER" id="PTHR46115">
    <property type="entry name" value="THIOREDOXIN-LIKE PROTEIN 1"/>
    <property type="match status" value="1"/>
</dbReference>
<organism evidence="4 5">
    <name type="scientific">Trichoplax adhaerens</name>
    <name type="common">Trichoplax reptans</name>
    <dbReference type="NCBI Taxonomy" id="10228"/>
    <lineage>
        <taxon>Eukaryota</taxon>
        <taxon>Metazoa</taxon>
        <taxon>Placozoa</taxon>
        <taxon>Uniplacotomia</taxon>
        <taxon>Trichoplacea</taxon>
        <taxon>Trichoplacidae</taxon>
        <taxon>Trichoplax</taxon>
    </lineage>
</organism>
<dbReference type="PRINTS" id="PR00421">
    <property type="entry name" value="THIOREDOXIN"/>
</dbReference>
<dbReference type="GO" id="GO:0015035">
    <property type="term" value="F:protein-disulfide reductase activity"/>
    <property type="evidence" value="ECO:0000318"/>
    <property type="project" value="GO_Central"/>
</dbReference>
<evidence type="ECO:0000313" key="5">
    <source>
        <dbReference type="Proteomes" id="UP000009022"/>
    </source>
</evidence>
<accession>B3S7S6</accession>
<dbReference type="HOGENOM" id="CLU_072377_0_2_1"/>
<dbReference type="FunCoup" id="B3S7S6">
    <property type="interactions" value="2158"/>
</dbReference>
<keyword evidence="1" id="KW-1015">Disulfide bond</keyword>
<keyword evidence="5" id="KW-1185">Reference proteome</keyword>
<evidence type="ECO:0008006" key="6">
    <source>
        <dbReference type="Google" id="ProtNLM"/>
    </source>
</evidence>
<dbReference type="CTD" id="6757428"/>
<dbReference type="OMA" id="PIFEMFP"/>
<dbReference type="RefSeq" id="XP_002116215.1">
    <property type="nucleotide sequence ID" value="XM_002116179.1"/>
</dbReference>
<dbReference type="InterPro" id="IPR017937">
    <property type="entry name" value="Thioredoxin_CS"/>
</dbReference>
<dbReference type="KEGG" id="tad:TRIADDRAFT_30625"/>
<protein>
    <recommendedName>
        <fullName evidence="6">Thioredoxin-like protein 1</fullName>
    </recommendedName>
</protein>
<dbReference type="Gene3D" id="3.40.30.10">
    <property type="entry name" value="Glutaredoxin"/>
    <property type="match status" value="1"/>
</dbReference>
<gene>
    <name evidence="4" type="ORF">TRIADDRAFT_30625</name>
</gene>
<dbReference type="Pfam" id="PF00085">
    <property type="entry name" value="Thioredoxin"/>
    <property type="match status" value="1"/>
</dbReference>
<dbReference type="InterPro" id="IPR008979">
    <property type="entry name" value="Galactose-bd-like_sf"/>
</dbReference>
<dbReference type="OrthoDB" id="2121326at2759"/>
<name>B3S7S6_TRIAD</name>
<dbReference type="InterPro" id="IPR037047">
    <property type="entry name" value="PITH_dom_sf"/>
</dbReference>